<feature type="transmembrane region" description="Helical" evidence="1">
    <location>
        <begin position="46"/>
        <end position="68"/>
    </location>
</feature>
<comment type="caution">
    <text evidence="2">The sequence shown here is derived from an EMBL/GenBank/DDBJ whole genome shotgun (WGS) entry which is preliminary data.</text>
</comment>
<dbReference type="Proteomes" id="UP000003860">
    <property type="component" value="Unassembled WGS sequence"/>
</dbReference>
<accession>F1T9M4</accession>
<keyword evidence="1" id="KW-0472">Membrane</keyword>
<organism evidence="2 3">
    <name type="scientific">Ruminiclostridium papyrosolvens DSM 2782</name>
    <dbReference type="NCBI Taxonomy" id="588581"/>
    <lineage>
        <taxon>Bacteria</taxon>
        <taxon>Bacillati</taxon>
        <taxon>Bacillota</taxon>
        <taxon>Clostridia</taxon>
        <taxon>Eubacteriales</taxon>
        <taxon>Oscillospiraceae</taxon>
        <taxon>Ruminiclostridium</taxon>
    </lineage>
</organism>
<gene>
    <name evidence="2" type="ORF">Cpap_3638</name>
</gene>
<protein>
    <submittedName>
        <fullName evidence="2">Uncharacterized protein</fullName>
    </submittedName>
</protein>
<keyword evidence="1" id="KW-0812">Transmembrane</keyword>
<name>F1T9M4_9FIRM</name>
<reference evidence="2" key="1">
    <citation type="submission" date="2009-07" db="EMBL/GenBank/DDBJ databases">
        <authorList>
            <consortium name="US DOE Joint Genome Institute (JGI-PGF)"/>
            <person name="Lucas S."/>
            <person name="Copeland A."/>
            <person name="Lapidus A."/>
            <person name="Glavina del Rio T."/>
            <person name="Tice H."/>
            <person name="Bruce D."/>
            <person name="Goodwin L."/>
            <person name="Pitluck S."/>
            <person name="Larimer F."/>
            <person name="Land M.L."/>
            <person name="Mouttaki H."/>
            <person name="He Z."/>
            <person name="Zhou J."/>
            <person name="Hemme C.L."/>
        </authorList>
    </citation>
    <scope>NUCLEOTIDE SEQUENCE</scope>
    <source>
        <strain evidence="2">DSM 2782</strain>
    </source>
</reference>
<evidence type="ECO:0000313" key="3">
    <source>
        <dbReference type="Proteomes" id="UP000003860"/>
    </source>
</evidence>
<dbReference type="AlphaFoldDB" id="F1T9M4"/>
<dbReference type="STRING" id="588581.Cpap_3638"/>
<proteinExistence type="predicted"/>
<evidence type="ECO:0000313" key="2">
    <source>
        <dbReference type="EMBL" id="EGD49206.1"/>
    </source>
</evidence>
<evidence type="ECO:0000256" key="1">
    <source>
        <dbReference type="SAM" id="Phobius"/>
    </source>
</evidence>
<feature type="transmembrane region" description="Helical" evidence="1">
    <location>
        <begin position="89"/>
        <end position="109"/>
    </location>
</feature>
<keyword evidence="1" id="KW-1133">Transmembrane helix</keyword>
<feature type="transmembrane region" description="Helical" evidence="1">
    <location>
        <begin position="12"/>
        <end position="34"/>
    </location>
</feature>
<dbReference type="RefSeq" id="WP_004617430.1">
    <property type="nucleotide sequence ID" value="NZ_ACXX02000002.1"/>
</dbReference>
<dbReference type="OrthoDB" id="1738700at2"/>
<reference evidence="2" key="2">
    <citation type="submission" date="2011-01" db="EMBL/GenBank/DDBJ databases">
        <title>The Non-contiguous Finished genome of Clostridium papyrosolvens.</title>
        <authorList>
            <person name="Lucas S."/>
            <person name="Copeland A."/>
            <person name="Lapidus A."/>
            <person name="Cheng J.-F."/>
            <person name="Goodwin L."/>
            <person name="Pitluck S."/>
            <person name="Misra M."/>
            <person name="Chertkov O."/>
            <person name="Detter J.C."/>
            <person name="Han C."/>
            <person name="Tapia R."/>
            <person name="Land M."/>
            <person name="Hauser L."/>
            <person name="Kyrpides N."/>
            <person name="Ivanova N."/>
            <person name="Pagani I."/>
            <person name="Mouttaki H."/>
            <person name="He Z."/>
            <person name="Zhou J."/>
            <person name="Hemme C.L."/>
            <person name="Woyke T."/>
        </authorList>
    </citation>
    <scope>NUCLEOTIDE SEQUENCE [LARGE SCALE GENOMIC DNA]</scope>
    <source>
        <strain evidence="2">DSM 2782</strain>
    </source>
</reference>
<keyword evidence="3" id="KW-1185">Reference proteome</keyword>
<sequence>MDHAEKISFMLKFVFTGTPISIVLVILYNLFIFIQQKTFMSTGDLLFVSSGFLKWVFALYGFTVFFIIMSREETGYYPATIYKIITRLGIIKVLLILSVIFLIIVTQMFSTYTKVNENEIASSNGFIHKTQNYSWKDINNAEVYCTYSTKRSSSKVQLHYVLKFKNDKEIDLGSSRQFWKNILKVDNILTKKGTIISRGLIDYGTSLRILNDSYSYKENEDVLKKIIYVVDTPPIHIT</sequence>
<dbReference type="EMBL" id="ACXX02000002">
    <property type="protein sequence ID" value="EGD49206.1"/>
    <property type="molecule type" value="Genomic_DNA"/>
</dbReference>